<dbReference type="InterPro" id="IPR016181">
    <property type="entry name" value="Acyl_CoA_acyltransferase"/>
</dbReference>
<protein>
    <recommendedName>
        <fullName evidence="1">N-acetyltransferase domain-containing protein</fullName>
    </recommendedName>
</protein>
<reference evidence="2" key="1">
    <citation type="submission" date="2019-08" db="EMBL/GenBank/DDBJ databases">
        <authorList>
            <person name="Kucharzyk K."/>
            <person name="Murdoch R.W."/>
            <person name="Higgins S."/>
            <person name="Loffler F."/>
        </authorList>
    </citation>
    <scope>NUCLEOTIDE SEQUENCE</scope>
</reference>
<name>A0A645AYZ1_9ZZZZ</name>
<sequence>MGRSIQKKASIQTERLTLKPYSLSDTDRLADLLKDEQITKTFMVPEFETAAQARALAEKLIRFSQIDDTRHLEYGIYVHGRLIGFINDCGIEDDSIEIGYAIHPDEQGQGYATEAVRAVLRELREMGFKKVTAGFFSGNSASRRVMEKCSMKQNELVSQIEYRGVLHKCFYFEICL</sequence>
<dbReference type="Gene3D" id="3.40.630.30">
    <property type="match status" value="1"/>
</dbReference>
<proteinExistence type="predicted"/>
<feature type="domain" description="N-acetyltransferase" evidence="1">
    <location>
        <begin position="16"/>
        <end position="176"/>
    </location>
</feature>
<evidence type="ECO:0000313" key="2">
    <source>
        <dbReference type="EMBL" id="MPM58465.1"/>
    </source>
</evidence>
<dbReference type="PROSITE" id="PS51186">
    <property type="entry name" value="GNAT"/>
    <property type="match status" value="1"/>
</dbReference>
<dbReference type="Pfam" id="PF13302">
    <property type="entry name" value="Acetyltransf_3"/>
    <property type="match status" value="1"/>
</dbReference>
<dbReference type="PANTHER" id="PTHR43792">
    <property type="entry name" value="GNAT FAMILY, PUTATIVE (AFU_ORTHOLOGUE AFUA_3G00765)-RELATED-RELATED"/>
    <property type="match status" value="1"/>
</dbReference>
<accession>A0A645AYZ1</accession>
<dbReference type="EMBL" id="VSSQ01016777">
    <property type="protein sequence ID" value="MPM58465.1"/>
    <property type="molecule type" value="Genomic_DNA"/>
</dbReference>
<organism evidence="2">
    <name type="scientific">bioreactor metagenome</name>
    <dbReference type="NCBI Taxonomy" id="1076179"/>
    <lineage>
        <taxon>unclassified sequences</taxon>
        <taxon>metagenomes</taxon>
        <taxon>ecological metagenomes</taxon>
    </lineage>
</organism>
<evidence type="ECO:0000259" key="1">
    <source>
        <dbReference type="PROSITE" id="PS51186"/>
    </source>
</evidence>
<dbReference type="CDD" id="cd04301">
    <property type="entry name" value="NAT_SF"/>
    <property type="match status" value="1"/>
</dbReference>
<gene>
    <name evidence="2" type="ORF">SDC9_105296</name>
</gene>
<dbReference type="InterPro" id="IPR000182">
    <property type="entry name" value="GNAT_dom"/>
</dbReference>
<dbReference type="InterPro" id="IPR051531">
    <property type="entry name" value="N-acetyltransferase"/>
</dbReference>
<comment type="caution">
    <text evidence="2">The sequence shown here is derived from an EMBL/GenBank/DDBJ whole genome shotgun (WGS) entry which is preliminary data.</text>
</comment>
<dbReference type="SUPFAM" id="SSF55729">
    <property type="entry name" value="Acyl-CoA N-acyltransferases (Nat)"/>
    <property type="match status" value="1"/>
</dbReference>
<dbReference type="AlphaFoldDB" id="A0A645AYZ1"/>
<dbReference type="GO" id="GO:0016747">
    <property type="term" value="F:acyltransferase activity, transferring groups other than amino-acyl groups"/>
    <property type="evidence" value="ECO:0007669"/>
    <property type="project" value="InterPro"/>
</dbReference>